<dbReference type="PANTHER" id="PTHR24404">
    <property type="entry name" value="ZINC FINGER PROTEIN"/>
    <property type="match status" value="1"/>
</dbReference>
<sequence length="422" mass="46691">MLKVSRIDINLPTDLVQTCAGVREKQLCKFIATNSSGEFQHSIEVRGKQNNMISLELTNLKISFKDGKFVAEIEQALKVFHGEEEVEGATVVREETSNSQGVQLQNEATLPGWYDGTSQENSPNPSSEPESTSNSLNPFPKRLFQNTARKRSVTATVTTSCASTQQESLSKKSRTGAPGICNPVYDSSTGPANTDKNLAEQTLEAVSEGLEDILEVKVEPDPDLDVRLKSSSEGNTPVLVNSTLHPPPPSSQSAPSLSPNQCQLKRRPVPQRLSGHSVTHTAGNLSMVGTALQDTGHQLDPGEFQVQAAPFFCDICGEEFPSSSHLLHHVAHHENVFNKVTCPICKVVISHSTNLQQHLQTHTMKKDFWCSECGSMFGQKRYLREHKRCMHKPHPYKCQFCEKTFRWRSAKNTHLKLCSKAS</sequence>
<dbReference type="GO" id="GO:0000978">
    <property type="term" value="F:RNA polymerase II cis-regulatory region sequence-specific DNA binding"/>
    <property type="evidence" value="ECO:0007669"/>
    <property type="project" value="TreeGrafter"/>
</dbReference>
<feature type="domain" description="C2H2-type" evidence="10">
    <location>
        <begin position="340"/>
        <end position="367"/>
    </location>
</feature>
<feature type="compositionally biased region" description="Polar residues" evidence="9">
    <location>
        <begin position="97"/>
        <end position="108"/>
    </location>
</feature>
<dbReference type="InterPro" id="IPR050589">
    <property type="entry name" value="Ikaros_C2H2-ZF"/>
</dbReference>
<evidence type="ECO:0000256" key="8">
    <source>
        <dbReference type="PROSITE-ProRule" id="PRU00042"/>
    </source>
</evidence>
<evidence type="ECO:0000256" key="7">
    <source>
        <dbReference type="ARBA" id="ARBA00023242"/>
    </source>
</evidence>
<dbReference type="AlphaFoldDB" id="A0A1S3IXK2"/>
<feature type="domain" description="C2H2-type" evidence="10">
    <location>
        <begin position="311"/>
        <end position="333"/>
    </location>
</feature>
<dbReference type="Gene3D" id="3.30.160.60">
    <property type="entry name" value="Classic Zinc Finger"/>
    <property type="match status" value="3"/>
</dbReference>
<keyword evidence="11" id="KW-1185">Reference proteome</keyword>
<evidence type="ECO:0000256" key="1">
    <source>
        <dbReference type="ARBA" id="ARBA00004123"/>
    </source>
</evidence>
<feature type="domain" description="C2H2-type" evidence="10">
    <location>
        <begin position="368"/>
        <end position="391"/>
    </location>
</feature>
<evidence type="ECO:0000256" key="9">
    <source>
        <dbReference type="SAM" id="MobiDB-lite"/>
    </source>
</evidence>
<comment type="subcellular location">
    <subcellularLocation>
        <location evidence="1">Nucleus</location>
    </subcellularLocation>
</comment>
<keyword evidence="5" id="KW-0862">Zinc</keyword>
<dbReference type="InterPro" id="IPR013087">
    <property type="entry name" value="Znf_C2H2_type"/>
</dbReference>
<evidence type="ECO:0000313" key="11">
    <source>
        <dbReference type="Proteomes" id="UP000085678"/>
    </source>
</evidence>
<dbReference type="OrthoDB" id="654211at2759"/>
<dbReference type="GO" id="GO:0008270">
    <property type="term" value="F:zinc ion binding"/>
    <property type="evidence" value="ECO:0007669"/>
    <property type="project" value="UniProtKB-KW"/>
</dbReference>
<dbReference type="Pfam" id="PF00096">
    <property type="entry name" value="zf-C2H2"/>
    <property type="match status" value="2"/>
</dbReference>
<organism evidence="11 12">
    <name type="scientific">Lingula anatina</name>
    <name type="common">Brachiopod</name>
    <name type="synonym">Lingula unguis</name>
    <dbReference type="NCBI Taxonomy" id="7574"/>
    <lineage>
        <taxon>Eukaryota</taxon>
        <taxon>Metazoa</taxon>
        <taxon>Spiralia</taxon>
        <taxon>Lophotrochozoa</taxon>
        <taxon>Brachiopoda</taxon>
        <taxon>Linguliformea</taxon>
        <taxon>Lingulata</taxon>
        <taxon>Lingulida</taxon>
        <taxon>Linguloidea</taxon>
        <taxon>Lingulidae</taxon>
        <taxon>Lingula</taxon>
    </lineage>
</organism>
<keyword evidence="2" id="KW-0479">Metal-binding</keyword>
<feature type="region of interest" description="Disordered" evidence="9">
    <location>
        <begin position="224"/>
        <end position="263"/>
    </location>
</feature>
<keyword evidence="3" id="KW-0677">Repeat</keyword>
<protein>
    <submittedName>
        <fullName evidence="12">Protein sister of odd and bowel isoform X2</fullName>
    </submittedName>
</protein>
<evidence type="ECO:0000256" key="2">
    <source>
        <dbReference type="ARBA" id="ARBA00022723"/>
    </source>
</evidence>
<dbReference type="RefSeq" id="XP_013402758.1">
    <property type="nucleotide sequence ID" value="XM_013547304.2"/>
</dbReference>
<dbReference type="PROSITE" id="PS50157">
    <property type="entry name" value="ZINC_FINGER_C2H2_2"/>
    <property type="match status" value="3"/>
</dbReference>
<evidence type="ECO:0000259" key="10">
    <source>
        <dbReference type="PROSITE" id="PS50157"/>
    </source>
</evidence>
<dbReference type="GO" id="GO:0005634">
    <property type="term" value="C:nucleus"/>
    <property type="evidence" value="ECO:0007669"/>
    <property type="project" value="UniProtKB-SubCell"/>
</dbReference>
<feature type="compositionally biased region" description="Polar residues" evidence="9">
    <location>
        <begin position="185"/>
        <end position="195"/>
    </location>
</feature>
<reference evidence="12" key="1">
    <citation type="submission" date="2025-08" db="UniProtKB">
        <authorList>
            <consortium name="RefSeq"/>
        </authorList>
    </citation>
    <scope>IDENTIFICATION</scope>
    <source>
        <tissue evidence="12">Gonads</tissue>
    </source>
</reference>
<dbReference type="PROSITE" id="PS00028">
    <property type="entry name" value="ZINC_FINGER_C2H2_1"/>
    <property type="match status" value="3"/>
</dbReference>
<dbReference type="SMART" id="SM00355">
    <property type="entry name" value="ZnF_C2H2"/>
    <property type="match status" value="4"/>
</dbReference>
<dbReference type="GeneID" id="106168291"/>
<evidence type="ECO:0000256" key="3">
    <source>
        <dbReference type="ARBA" id="ARBA00022737"/>
    </source>
</evidence>
<feature type="compositionally biased region" description="Low complexity" evidence="9">
    <location>
        <begin position="153"/>
        <end position="164"/>
    </location>
</feature>
<name>A0A1S3IXK2_LINAN</name>
<evidence type="ECO:0000256" key="4">
    <source>
        <dbReference type="ARBA" id="ARBA00022771"/>
    </source>
</evidence>
<dbReference type="GO" id="GO:0006357">
    <property type="term" value="P:regulation of transcription by RNA polymerase II"/>
    <property type="evidence" value="ECO:0007669"/>
    <property type="project" value="TreeGrafter"/>
</dbReference>
<dbReference type="GO" id="GO:0003700">
    <property type="term" value="F:DNA-binding transcription factor activity"/>
    <property type="evidence" value="ECO:0007669"/>
    <property type="project" value="TreeGrafter"/>
</dbReference>
<dbReference type="OMA" id="WRSAKNT"/>
<keyword evidence="6" id="KW-0238">DNA-binding</keyword>
<evidence type="ECO:0000256" key="5">
    <source>
        <dbReference type="ARBA" id="ARBA00022833"/>
    </source>
</evidence>
<proteinExistence type="predicted"/>
<dbReference type="InterPro" id="IPR036236">
    <property type="entry name" value="Znf_C2H2_sf"/>
</dbReference>
<gene>
    <name evidence="12" type="primary">LOC106168291</name>
</gene>
<feature type="region of interest" description="Disordered" evidence="9">
    <location>
        <begin position="93"/>
        <end position="195"/>
    </location>
</feature>
<dbReference type="PANTHER" id="PTHR24404:SF114">
    <property type="entry name" value="KLUMPFUSS, ISOFORM B-RELATED"/>
    <property type="match status" value="1"/>
</dbReference>
<feature type="compositionally biased region" description="Low complexity" evidence="9">
    <location>
        <begin position="118"/>
        <end position="138"/>
    </location>
</feature>
<feature type="compositionally biased region" description="Polar residues" evidence="9">
    <location>
        <begin position="231"/>
        <end position="244"/>
    </location>
</feature>
<dbReference type="Proteomes" id="UP000085678">
    <property type="component" value="Unplaced"/>
</dbReference>
<evidence type="ECO:0000256" key="6">
    <source>
        <dbReference type="ARBA" id="ARBA00023125"/>
    </source>
</evidence>
<keyword evidence="7" id="KW-0539">Nucleus</keyword>
<evidence type="ECO:0000313" key="12">
    <source>
        <dbReference type="RefSeq" id="XP_013402758.1"/>
    </source>
</evidence>
<accession>A0A1S3IXK2</accession>
<dbReference type="SUPFAM" id="SSF57667">
    <property type="entry name" value="beta-beta-alpha zinc fingers"/>
    <property type="match status" value="2"/>
</dbReference>
<keyword evidence="4 8" id="KW-0863">Zinc-finger</keyword>